<evidence type="ECO:0000313" key="2">
    <source>
        <dbReference type="Proteomes" id="UP001060215"/>
    </source>
</evidence>
<sequence length="1089" mass="121516">MEAHQIAQLLSQTLSPDGDIVRSATDALDRLSLLPTFPFSLLSISTGSDDPGQRIAAATYLKNFTRRNIPSSKVSKEFRDALLRALLQVDSAVLKVLVEVFRVIVAAEFVRENSWPDLVPELRAVVQNSDMINRSGNCEWKTINALTVLQSLIRPFQYFLNPKVAKEPVPPQLELIAQEILVPLFDVFHQCVQKALTFGGEGEEEIEKLLLILCKCMYFSVRSHMPSALAPHLSSFCRDLFGILDSLSFDGAITLEDGHLLRLKTGKRSLLIFCALVTRHRKLSDKLMPNIINCVSKIVKHSTNISKMDFLSERIVSLAFDVISRVLETGPGWRLVSPHFSSLLNSAIFPALVMNEKDTTEWEEDPEEYMRKNLPSEIEEISGWKEDLFTARKSALNLLGVISMSKGPPVVGSGYNSSLSSKRKKGDKTKGKDRSSMGELLVLPFLSKFPIPSDINACETRILNEYYGVLMAYGSLQDFLSEQRAEYTATLVRMRVLPLYTISTCLPYLIASANWVLGELASCLPEEMSADIYSSLVKALSMPDMGDISCYPVRVSAAGAITELVENDYLPPEWLPLLQIVVSRIADEGEETSILFQLLGTLVEAGNEHVSLHIPYIISSLVGTISKCIPPNPEPWPQMVEQGFAALAVMAQCWEDSMPEEDDHNESSEVWVSGRATIARALSNLLQQGWLRPAQQMEIEAAPFLPPPSCIDDSSALLRFIMQSVTEGTEVLKLKVSELVLVWADLIANWNAWEETEDLSIFNCIKDIVNLHQKFMLQNFIMGEMPPPPAPPVPRRSIIEGIATFVSEAFSQYPSATWRASSCVHLLLHVPSYTFEAEGIKQSLVIAFSHSAFSRFRDIRNKPSSLWKPLLLAVSSCYLCYPDVVENILEKDEHEGFAVWASAVGLISSSTFEHGLSSESEIKLSVMTLAKVVERLLTLENQKAGLLQKCFTSLMEASVSLKEAQGEEDDDEESRDDQDAGDEDTEDDDNDEDSDDDEREETEEEFLDRYAKAAIALENGTVVEEGDVEDQEQELELGGLEEVDQESVVLSLIKRYHQVLLQGQSLPPQVISSFLNTFPECNLYFQQHC</sequence>
<keyword evidence="2" id="KW-1185">Reference proteome</keyword>
<name>A0ACC0GX50_9ERIC</name>
<organism evidence="1 2">
    <name type="scientific">Camellia lanceoleosa</name>
    <dbReference type="NCBI Taxonomy" id="1840588"/>
    <lineage>
        <taxon>Eukaryota</taxon>
        <taxon>Viridiplantae</taxon>
        <taxon>Streptophyta</taxon>
        <taxon>Embryophyta</taxon>
        <taxon>Tracheophyta</taxon>
        <taxon>Spermatophyta</taxon>
        <taxon>Magnoliopsida</taxon>
        <taxon>eudicotyledons</taxon>
        <taxon>Gunneridae</taxon>
        <taxon>Pentapetalae</taxon>
        <taxon>asterids</taxon>
        <taxon>Ericales</taxon>
        <taxon>Theaceae</taxon>
        <taxon>Camellia</taxon>
    </lineage>
</organism>
<accession>A0ACC0GX50</accession>
<evidence type="ECO:0000313" key="1">
    <source>
        <dbReference type="EMBL" id="KAI8005284.1"/>
    </source>
</evidence>
<gene>
    <name evidence="1" type="ORF">LOK49_LG08G03417</name>
</gene>
<proteinExistence type="predicted"/>
<reference evidence="1 2" key="1">
    <citation type="journal article" date="2022" name="Plant J.">
        <title>Chromosome-level genome of Camellia lanceoleosa provides a valuable resource for understanding genome evolution and self-incompatibility.</title>
        <authorList>
            <person name="Gong W."/>
            <person name="Xiao S."/>
            <person name="Wang L."/>
            <person name="Liao Z."/>
            <person name="Chang Y."/>
            <person name="Mo W."/>
            <person name="Hu G."/>
            <person name="Li W."/>
            <person name="Zhao G."/>
            <person name="Zhu H."/>
            <person name="Hu X."/>
            <person name="Ji K."/>
            <person name="Xiang X."/>
            <person name="Song Q."/>
            <person name="Yuan D."/>
            <person name="Jin S."/>
            <person name="Zhang L."/>
        </authorList>
    </citation>
    <scope>NUCLEOTIDE SEQUENCE [LARGE SCALE GENOMIC DNA]</scope>
    <source>
        <strain evidence="1">SQ_2022a</strain>
    </source>
</reference>
<dbReference type="Proteomes" id="UP001060215">
    <property type="component" value="Chromosome 9"/>
</dbReference>
<comment type="caution">
    <text evidence="1">The sequence shown here is derived from an EMBL/GenBank/DDBJ whole genome shotgun (WGS) entry which is preliminary data.</text>
</comment>
<protein>
    <submittedName>
        <fullName evidence="1">Uncharacterized protein</fullName>
    </submittedName>
</protein>
<dbReference type="EMBL" id="CM045766">
    <property type="protein sequence ID" value="KAI8005284.1"/>
    <property type="molecule type" value="Genomic_DNA"/>
</dbReference>